<gene>
    <name evidence="2" type="ordered locus">Tlie_1434</name>
</gene>
<dbReference type="GO" id="GO:0004812">
    <property type="term" value="F:aminoacyl-tRNA ligase activity"/>
    <property type="evidence" value="ECO:0007669"/>
    <property type="project" value="UniProtKB-KW"/>
</dbReference>
<dbReference type="EMBL" id="CP003096">
    <property type="protein sequence ID" value="AER67160.1"/>
    <property type="molecule type" value="Genomic_DNA"/>
</dbReference>
<reference evidence="2 3" key="2">
    <citation type="journal article" date="2012" name="Stand. Genomic Sci.">
        <title>Genome sequence of the moderately thermophilic, amino-acid-degrading and sulfur-reducing bacterium Thermovirga lienii type strain (Cas60314(T)).</title>
        <authorList>
            <person name="Goker M."/>
            <person name="Saunders E."/>
            <person name="Lapidus A."/>
            <person name="Nolan M."/>
            <person name="Lucas S."/>
            <person name="Hammon N."/>
            <person name="Deshpande S."/>
            <person name="Cheng J.F."/>
            <person name="Han C."/>
            <person name="Tapia R."/>
            <person name="Goodwin L.A."/>
            <person name="Pitluck S."/>
            <person name="Liolios K."/>
            <person name="Mavromatis K."/>
            <person name="Pagani I."/>
            <person name="Ivanova N."/>
            <person name="Mikhailova N."/>
            <person name="Pati A."/>
            <person name="Chen A."/>
            <person name="Palaniappan K."/>
            <person name="Land M."/>
            <person name="Chang Y.J."/>
            <person name="Jeffries C.D."/>
            <person name="Brambilla E.M."/>
            <person name="Rohde M."/>
            <person name="Spring S."/>
            <person name="Detter J.C."/>
            <person name="Woyke T."/>
            <person name="Bristow J."/>
            <person name="Eisen J.A."/>
            <person name="Markowitz V."/>
            <person name="Hugenholtz P."/>
            <person name="Kyrpides N.C."/>
            <person name="Klenk H.P."/>
        </authorList>
    </citation>
    <scope>NUCLEOTIDE SEQUENCE [LARGE SCALE GENOMIC DNA]</scope>
    <source>
        <strain evidence="3">ATCC BAA-1197 / DSM 17291 / Cas60314</strain>
    </source>
</reference>
<dbReference type="InterPro" id="IPR007214">
    <property type="entry name" value="YbaK/aa-tRNA-synth-assoc-dom"/>
</dbReference>
<protein>
    <submittedName>
        <fullName evidence="2">YbaK/prolyl-tRNA synthetase associated region</fullName>
    </submittedName>
</protein>
<sequence length="161" mass="17819">MNGCISEKSIEKVRTELNRLGYEGDIIESQRTIKTVEDAAQAIGVEPGKILKSLILLTEDGPVLVLMSGVNKVDLKKVKELLNAKKVKFASPEYIRENFGYEVGGVPPLGYEQHPPTLLDRDLLKFDMVWAAAGSEFAYFPVPPRDLVVYTSAEVADISKH</sequence>
<organism evidence="2 3">
    <name type="scientific">Thermovirga lienii (strain ATCC BAA-1197 / DSM 17291 / Cas60314)</name>
    <dbReference type="NCBI Taxonomy" id="580340"/>
    <lineage>
        <taxon>Bacteria</taxon>
        <taxon>Thermotogati</taxon>
        <taxon>Synergistota</taxon>
        <taxon>Synergistia</taxon>
        <taxon>Synergistales</taxon>
        <taxon>Thermovirgaceae</taxon>
        <taxon>Thermovirga</taxon>
    </lineage>
</organism>
<dbReference type="PANTHER" id="PTHR30411">
    <property type="entry name" value="CYTOPLASMIC PROTEIN"/>
    <property type="match status" value="1"/>
</dbReference>
<evidence type="ECO:0000313" key="3">
    <source>
        <dbReference type="Proteomes" id="UP000005868"/>
    </source>
</evidence>
<evidence type="ECO:0000313" key="2">
    <source>
        <dbReference type="EMBL" id="AER67160.1"/>
    </source>
</evidence>
<feature type="domain" description="YbaK/aminoacyl-tRNA synthetase-associated" evidence="1">
    <location>
        <begin position="32"/>
        <end position="148"/>
    </location>
</feature>
<reference evidence="3" key="1">
    <citation type="submission" date="2011-10" db="EMBL/GenBank/DDBJ databases">
        <title>The complete genome of chromosome of Thermovirga lienii DSM 17291.</title>
        <authorList>
            <consortium name="US DOE Joint Genome Institute (JGI-PGF)"/>
            <person name="Lucas S."/>
            <person name="Copeland A."/>
            <person name="Lapidus A."/>
            <person name="Glavina del Rio T."/>
            <person name="Dalin E."/>
            <person name="Tice H."/>
            <person name="Bruce D."/>
            <person name="Goodwin L."/>
            <person name="Pitluck S."/>
            <person name="Peters L."/>
            <person name="Mikhailova N."/>
            <person name="Saunders E."/>
            <person name="Kyrpides N."/>
            <person name="Mavromatis K."/>
            <person name="Ivanova N."/>
            <person name="Last F.I."/>
            <person name="Brettin T."/>
            <person name="Detter J.C."/>
            <person name="Han C."/>
            <person name="Larimer F."/>
            <person name="Land M."/>
            <person name="Hauser L."/>
            <person name="Markowitz V."/>
            <person name="Cheng J.-F."/>
            <person name="Hugenholtz P."/>
            <person name="Woyke T."/>
            <person name="Wu D."/>
            <person name="Spring S."/>
            <person name="Schroeder M."/>
            <person name="Brambilla E.-M."/>
            <person name="Klenk H.-P."/>
            <person name="Eisen J.A."/>
        </authorList>
    </citation>
    <scope>NUCLEOTIDE SEQUENCE [LARGE SCALE GENOMIC DNA]</scope>
    <source>
        <strain evidence="3">ATCC BAA-1197 / DSM 17291 / Cas60314</strain>
    </source>
</reference>
<dbReference type="STRING" id="580340.Tlie_1434"/>
<dbReference type="InterPro" id="IPR036754">
    <property type="entry name" value="YbaK/aa-tRNA-synt-asso_dom_sf"/>
</dbReference>
<dbReference type="Pfam" id="PF04073">
    <property type="entry name" value="tRNA_edit"/>
    <property type="match status" value="1"/>
</dbReference>
<keyword evidence="2" id="KW-0436">Ligase</keyword>
<proteinExistence type="predicted"/>
<dbReference type="HOGENOM" id="CLU_094875_0_2_0"/>
<dbReference type="GO" id="GO:0002161">
    <property type="term" value="F:aminoacyl-tRNA deacylase activity"/>
    <property type="evidence" value="ECO:0007669"/>
    <property type="project" value="InterPro"/>
</dbReference>
<dbReference type="KEGG" id="tli:Tlie_1434"/>
<evidence type="ECO:0000259" key="1">
    <source>
        <dbReference type="Pfam" id="PF04073"/>
    </source>
</evidence>
<dbReference type="OrthoDB" id="9798760at2"/>
<keyword evidence="2" id="KW-0030">Aminoacyl-tRNA synthetase</keyword>
<dbReference type="CDD" id="cd04333">
    <property type="entry name" value="ProX_deacylase"/>
    <property type="match status" value="1"/>
</dbReference>
<name>G7V6X1_THELD</name>
<dbReference type="SUPFAM" id="SSF55826">
    <property type="entry name" value="YbaK/ProRS associated domain"/>
    <property type="match status" value="1"/>
</dbReference>
<dbReference type="Gene3D" id="3.90.960.10">
    <property type="entry name" value="YbaK/aminoacyl-tRNA synthetase-associated domain"/>
    <property type="match status" value="1"/>
</dbReference>
<accession>G7V6X1</accession>
<dbReference type="PANTHER" id="PTHR30411:SF1">
    <property type="entry name" value="CYTOPLASMIC PROTEIN"/>
    <property type="match status" value="1"/>
</dbReference>
<dbReference type="AlphaFoldDB" id="G7V6X1"/>
<dbReference type="eggNOG" id="COG2606">
    <property type="taxonomic scope" value="Bacteria"/>
</dbReference>
<keyword evidence="3" id="KW-1185">Reference proteome</keyword>
<dbReference type="Proteomes" id="UP000005868">
    <property type="component" value="Chromosome"/>
</dbReference>